<name>A0AAV0GFC0_9ASTE</name>
<evidence type="ECO:0000313" key="1">
    <source>
        <dbReference type="EMBL" id="CAH9146261.1"/>
    </source>
</evidence>
<dbReference type="AlphaFoldDB" id="A0AAV0GFC0"/>
<keyword evidence="2" id="KW-1185">Reference proteome</keyword>
<evidence type="ECO:0000313" key="2">
    <source>
        <dbReference type="Proteomes" id="UP001152523"/>
    </source>
</evidence>
<dbReference type="GO" id="GO:0042274">
    <property type="term" value="P:ribosomal small subunit biogenesis"/>
    <property type="evidence" value="ECO:0007669"/>
    <property type="project" value="TreeGrafter"/>
</dbReference>
<gene>
    <name evidence="1" type="ORF">CEPIT_LOCUS42850</name>
</gene>
<reference evidence="1" key="1">
    <citation type="submission" date="2022-07" db="EMBL/GenBank/DDBJ databases">
        <authorList>
            <person name="Macas J."/>
            <person name="Novak P."/>
            <person name="Neumann P."/>
        </authorList>
    </citation>
    <scope>NUCLEOTIDE SEQUENCE</scope>
</reference>
<dbReference type="EMBL" id="CAMAPF010001096">
    <property type="protein sequence ID" value="CAH9146261.1"/>
    <property type="molecule type" value="Genomic_DNA"/>
</dbReference>
<dbReference type="PANTHER" id="PTHR18034:SF4">
    <property type="entry name" value="NUCLEOLAR MIF4G DOMAIN-CONTAINING PROTEIN 1"/>
    <property type="match status" value="1"/>
</dbReference>
<accession>A0AAV0GFC0</accession>
<dbReference type="InterPro" id="IPR050781">
    <property type="entry name" value="CWC22_splicing_factor"/>
</dbReference>
<dbReference type="PANTHER" id="PTHR18034">
    <property type="entry name" value="CELL CYCLE CONTROL PROTEIN CWF22-RELATED"/>
    <property type="match status" value="1"/>
</dbReference>
<dbReference type="GO" id="GO:0003723">
    <property type="term" value="F:RNA binding"/>
    <property type="evidence" value="ECO:0007669"/>
    <property type="project" value="TreeGrafter"/>
</dbReference>
<dbReference type="Proteomes" id="UP001152523">
    <property type="component" value="Unassembled WGS sequence"/>
</dbReference>
<protein>
    <submittedName>
        <fullName evidence="1">Uncharacterized protein</fullName>
    </submittedName>
</protein>
<organism evidence="1 2">
    <name type="scientific">Cuscuta epithymum</name>
    <dbReference type="NCBI Taxonomy" id="186058"/>
    <lineage>
        <taxon>Eukaryota</taxon>
        <taxon>Viridiplantae</taxon>
        <taxon>Streptophyta</taxon>
        <taxon>Embryophyta</taxon>
        <taxon>Tracheophyta</taxon>
        <taxon>Spermatophyta</taxon>
        <taxon>Magnoliopsida</taxon>
        <taxon>eudicotyledons</taxon>
        <taxon>Gunneridae</taxon>
        <taxon>Pentapetalae</taxon>
        <taxon>asterids</taxon>
        <taxon>lamiids</taxon>
        <taxon>Solanales</taxon>
        <taxon>Convolvulaceae</taxon>
        <taxon>Cuscuteae</taxon>
        <taxon>Cuscuta</taxon>
        <taxon>Cuscuta subgen. Cuscuta</taxon>
    </lineage>
</organism>
<dbReference type="GO" id="GO:0005730">
    <property type="term" value="C:nucleolus"/>
    <property type="evidence" value="ECO:0007669"/>
    <property type="project" value="TreeGrafter"/>
</dbReference>
<comment type="caution">
    <text evidence="1">The sequence shown here is derived from an EMBL/GenBank/DDBJ whole genome shotgun (WGS) entry which is preliminary data.</text>
</comment>
<sequence>METMRVLVACCLQQQAFNKYYYELASKLCSHAKHHKFTLQGCENSTEEYHMLPNLLNHHRAILKSHCNLWDWGKIEIGVWERTIMNVVLYKLFKSDSCIFSSFSEHVNLFF</sequence>
<proteinExistence type="predicted"/>